<organism evidence="2 3">
    <name type="scientific">Pieris macdunnoughi</name>
    <dbReference type="NCBI Taxonomy" id="345717"/>
    <lineage>
        <taxon>Eukaryota</taxon>
        <taxon>Metazoa</taxon>
        <taxon>Ecdysozoa</taxon>
        <taxon>Arthropoda</taxon>
        <taxon>Hexapoda</taxon>
        <taxon>Insecta</taxon>
        <taxon>Pterygota</taxon>
        <taxon>Neoptera</taxon>
        <taxon>Endopterygota</taxon>
        <taxon>Lepidoptera</taxon>
        <taxon>Glossata</taxon>
        <taxon>Ditrysia</taxon>
        <taxon>Papilionoidea</taxon>
        <taxon>Pieridae</taxon>
        <taxon>Pierinae</taxon>
        <taxon>Pieris</taxon>
    </lineage>
</organism>
<evidence type="ECO:0000313" key="3">
    <source>
        <dbReference type="Proteomes" id="UP000663880"/>
    </source>
</evidence>
<gene>
    <name evidence="2" type="ORF">PMACD_LOCUS12005</name>
</gene>
<dbReference type="Proteomes" id="UP000663880">
    <property type="component" value="Unassembled WGS sequence"/>
</dbReference>
<dbReference type="OrthoDB" id="6925859at2759"/>
<comment type="caution">
    <text evidence="2">The sequence shown here is derived from an EMBL/GenBank/DDBJ whole genome shotgun (WGS) entry which is preliminary data.</text>
</comment>
<dbReference type="AlphaFoldDB" id="A0A821VLB0"/>
<proteinExistence type="predicted"/>
<evidence type="ECO:0000256" key="1">
    <source>
        <dbReference type="SAM" id="MobiDB-lite"/>
    </source>
</evidence>
<dbReference type="EMBL" id="CAJOBZ010000044">
    <property type="protein sequence ID" value="CAF4909417.1"/>
    <property type="molecule type" value="Genomic_DNA"/>
</dbReference>
<feature type="region of interest" description="Disordered" evidence="1">
    <location>
        <begin position="67"/>
        <end position="90"/>
    </location>
</feature>
<protein>
    <submittedName>
        <fullName evidence="2">Uncharacterized protein</fullName>
    </submittedName>
</protein>
<feature type="compositionally biased region" description="Basic and acidic residues" evidence="1">
    <location>
        <begin position="67"/>
        <end position="84"/>
    </location>
</feature>
<accession>A0A821VLB0</accession>
<evidence type="ECO:0000313" key="2">
    <source>
        <dbReference type="EMBL" id="CAF4909417.1"/>
    </source>
</evidence>
<reference evidence="2" key="1">
    <citation type="submission" date="2021-02" db="EMBL/GenBank/DDBJ databases">
        <authorList>
            <person name="Steward A R."/>
        </authorList>
    </citation>
    <scope>NUCLEOTIDE SEQUENCE</scope>
</reference>
<sequence length="90" mass="10433">MKYVLKGIILKVISNEQIWELCQETPINQQIKGRKWIGHTLQKVSNDIPKHGRPIPWRFTVASDAKRAEKTWSEKSPSRVKDINLSKPVN</sequence>
<name>A0A821VLB0_9NEOP</name>
<keyword evidence="3" id="KW-1185">Reference proteome</keyword>